<evidence type="ECO:0000259" key="4">
    <source>
        <dbReference type="PROSITE" id="PS50110"/>
    </source>
</evidence>
<evidence type="ECO:0000313" key="5">
    <source>
        <dbReference type="EMBL" id="MTI26602.1"/>
    </source>
</evidence>
<dbReference type="Pfam" id="PF00072">
    <property type="entry name" value="Response_reg"/>
    <property type="match status" value="1"/>
</dbReference>
<dbReference type="InterPro" id="IPR050595">
    <property type="entry name" value="Bact_response_regulator"/>
</dbReference>
<reference evidence="5 6" key="1">
    <citation type="submission" date="2019-02" db="EMBL/GenBank/DDBJ databases">
        <authorList>
            <person name="Goldberg S.R."/>
            <person name="Haltli B.A."/>
            <person name="Correa H."/>
            <person name="Russell K.G."/>
        </authorList>
    </citation>
    <scope>NUCLEOTIDE SEQUENCE [LARGE SCALE GENOMIC DNA]</scope>
    <source>
        <strain evidence="5 6">JCM 16186</strain>
    </source>
</reference>
<evidence type="ECO:0000256" key="3">
    <source>
        <dbReference type="PROSITE-ProRule" id="PRU00169"/>
    </source>
</evidence>
<keyword evidence="2" id="KW-0902">Two-component regulatory system</keyword>
<feature type="modified residue" description="4-aspartylphosphate" evidence="3">
    <location>
        <position position="56"/>
    </location>
</feature>
<evidence type="ECO:0000256" key="2">
    <source>
        <dbReference type="ARBA" id="ARBA00023012"/>
    </source>
</evidence>
<gene>
    <name evidence="5" type="ORF">E1163_16720</name>
</gene>
<dbReference type="PANTHER" id="PTHR44591:SF14">
    <property type="entry name" value="PROTEIN PILG"/>
    <property type="match status" value="1"/>
</dbReference>
<dbReference type="SUPFAM" id="SSF52172">
    <property type="entry name" value="CheY-like"/>
    <property type="match status" value="1"/>
</dbReference>
<dbReference type="PANTHER" id="PTHR44591">
    <property type="entry name" value="STRESS RESPONSE REGULATOR PROTEIN 1"/>
    <property type="match status" value="1"/>
</dbReference>
<comment type="caution">
    <text evidence="5">The sequence shown here is derived from an EMBL/GenBank/DDBJ whole genome shotgun (WGS) entry which is preliminary data.</text>
</comment>
<feature type="domain" description="Response regulatory" evidence="4">
    <location>
        <begin position="4"/>
        <end position="121"/>
    </location>
</feature>
<sequence length="128" mass="14110">MSKNILVVDDSYYMRTILRNVLEDAGYNVIDEAASGQDAIKSVDKSRYELDLVTLDLILPDNSGLDVLKSIKERYPEKAVVVVSAVGQTTIIDQAMEIGANAYITKPFEEAKVLEVIEEVLSKSGVNE</sequence>
<keyword evidence="6" id="KW-1185">Reference proteome</keyword>
<dbReference type="Gene3D" id="3.40.50.2300">
    <property type="match status" value="1"/>
</dbReference>
<name>A0ABW9RQY7_9BACT</name>
<dbReference type="PROSITE" id="PS50110">
    <property type="entry name" value="RESPONSE_REGULATORY"/>
    <property type="match status" value="1"/>
</dbReference>
<organism evidence="5 6">
    <name type="scientific">Fulvivirga kasyanovii</name>
    <dbReference type="NCBI Taxonomy" id="396812"/>
    <lineage>
        <taxon>Bacteria</taxon>
        <taxon>Pseudomonadati</taxon>
        <taxon>Bacteroidota</taxon>
        <taxon>Cytophagia</taxon>
        <taxon>Cytophagales</taxon>
        <taxon>Fulvivirgaceae</taxon>
        <taxon>Fulvivirga</taxon>
    </lineage>
</organism>
<dbReference type="Proteomes" id="UP000798808">
    <property type="component" value="Unassembled WGS sequence"/>
</dbReference>
<keyword evidence="1 3" id="KW-0597">Phosphoprotein</keyword>
<dbReference type="InterPro" id="IPR011006">
    <property type="entry name" value="CheY-like_superfamily"/>
</dbReference>
<evidence type="ECO:0000256" key="1">
    <source>
        <dbReference type="ARBA" id="ARBA00022553"/>
    </source>
</evidence>
<evidence type="ECO:0000313" key="6">
    <source>
        <dbReference type="Proteomes" id="UP000798808"/>
    </source>
</evidence>
<dbReference type="InterPro" id="IPR001789">
    <property type="entry name" value="Sig_transdc_resp-reg_receiver"/>
</dbReference>
<proteinExistence type="predicted"/>
<protein>
    <submittedName>
        <fullName evidence="5">Response regulator</fullName>
    </submittedName>
</protein>
<dbReference type="RefSeq" id="WP_155173613.1">
    <property type="nucleotide sequence ID" value="NZ_BAAAFL010000010.1"/>
</dbReference>
<accession>A0ABW9RQY7</accession>
<dbReference type="EMBL" id="SMLW01000589">
    <property type="protein sequence ID" value="MTI26602.1"/>
    <property type="molecule type" value="Genomic_DNA"/>
</dbReference>
<dbReference type="SMART" id="SM00448">
    <property type="entry name" value="REC"/>
    <property type="match status" value="1"/>
</dbReference>